<dbReference type="CDD" id="cd07920">
    <property type="entry name" value="Pumilio"/>
    <property type="match status" value="1"/>
</dbReference>
<dbReference type="PANTHER" id="PTHR12537">
    <property type="entry name" value="RNA BINDING PROTEIN PUMILIO-RELATED"/>
    <property type="match status" value="1"/>
</dbReference>
<evidence type="ECO:0000256" key="1">
    <source>
        <dbReference type="ARBA" id="ARBA00022737"/>
    </source>
</evidence>
<evidence type="ECO:0000256" key="4">
    <source>
        <dbReference type="SAM" id="MobiDB-lite"/>
    </source>
</evidence>
<feature type="region of interest" description="Disordered" evidence="4">
    <location>
        <begin position="355"/>
        <end position="405"/>
    </location>
</feature>
<feature type="repeat" description="Pumilio" evidence="3">
    <location>
        <begin position="701"/>
        <end position="736"/>
    </location>
</feature>
<feature type="compositionally biased region" description="Low complexity" evidence="4">
    <location>
        <begin position="885"/>
        <end position="897"/>
    </location>
</feature>
<feature type="compositionally biased region" description="Low complexity" evidence="4">
    <location>
        <begin position="105"/>
        <end position="117"/>
    </location>
</feature>
<feature type="compositionally biased region" description="Polar residues" evidence="4">
    <location>
        <begin position="1"/>
        <end position="13"/>
    </location>
</feature>
<dbReference type="GO" id="GO:0005737">
    <property type="term" value="C:cytoplasm"/>
    <property type="evidence" value="ECO:0007669"/>
    <property type="project" value="TreeGrafter"/>
</dbReference>
<dbReference type="PROSITE" id="PS50302">
    <property type="entry name" value="PUM"/>
    <property type="match status" value="8"/>
</dbReference>
<organism evidence="6 7">
    <name type="scientific">Gomphillus americanus</name>
    <dbReference type="NCBI Taxonomy" id="1940652"/>
    <lineage>
        <taxon>Eukaryota</taxon>
        <taxon>Fungi</taxon>
        <taxon>Dikarya</taxon>
        <taxon>Ascomycota</taxon>
        <taxon>Pezizomycotina</taxon>
        <taxon>Lecanoromycetes</taxon>
        <taxon>OSLEUM clade</taxon>
        <taxon>Ostropomycetidae</taxon>
        <taxon>Ostropales</taxon>
        <taxon>Graphidaceae</taxon>
        <taxon>Gomphilloideae</taxon>
        <taxon>Gomphillus</taxon>
    </lineage>
</organism>
<feature type="region of interest" description="Disordered" evidence="4">
    <location>
        <begin position="1"/>
        <end position="251"/>
    </location>
</feature>
<gene>
    <name evidence="6" type="ORF">GOMPHAMPRED_007786</name>
</gene>
<feature type="compositionally biased region" description="Polar residues" evidence="4">
    <location>
        <begin position="122"/>
        <end position="150"/>
    </location>
</feature>
<feature type="repeat" description="Pumilio" evidence="3">
    <location>
        <begin position="737"/>
        <end position="772"/>
    </location>
</feature>
<proteinExistence type="predicted"/>
<dbReference type="InterPro" id="IPR016024">
    <property type="entry name" value="ARM-type_fold"/>
</dbReference>
<evidence type="ECO:0000259" key="5">
    <source>
        <dbReference type="PROSITE" id="PS50303"/>
    </source>
</evidence>
<dbReference type="AlphaFoldDB" id="A0A8H3EW41"/>
<dbReference type="InterPro" id="IPR033712">
    <property type="entry name" value="Pumilio_RNA-bd"/>
</dbReference>
<feature type="domain" description="PUM-HD" evidence="5">
    <location>
        <begin position="500"/>
        <end position="845"/>
    </location>
</feature>
<evidence type="ECO:0000313" key="6">
    <source>
        <dbReference type="EMBL" id="CAF9912843.1"/>
    </source>
</evidence>
<dbReference type="PANTHER" id="PTHR12537:SF12">
    <property type="entry name" value="MATERNAL PROTEIN PUMILIO"/>
    <property type="match status" value="1"/>
</dbReference>
<feature type="repeat" description="Pumilio" evidence="3">
    <location>
        <begin position="776"/>
        <end position="815"/>
    </location>
</feature>
<dbReference type="SMART" id="SM00025">
    <property type="entry name" value="Pumilio"/>
    <property type="match status" value="8"/>
</dbReference>
<dbReference type="OrthoDB" id="668540at2759"/>
<feature type="repeat" description="Pumilio" evidence="3">
    <location>
        <begin position="521"/>
        <end position="556"/>
    </location>
</feature>
<dbReference type="EMBL" id="CAJPDQ010000007">
    <property type="protein sequence ID" value="CAF9912843.1"/>
    <property type="molecule type" value="Genomic_DNA"/>
</dbReference>
<evidence type="ECO:0000256" key="2">
    <source>
        <dbReference type="ARBA" id="ARBA00024893"/>
    </source>
</evidence>
<feature type="region of interest" description="Disordered" evidence="4">
    <location>
        <begin position="870"/>
        <end position="931"/>
    </location>
</feature>
<feature type="compositionally biased region" description="Polar residues" evidence="4">
    <location>
        <begin position="363"/>
        <end position="387"/>
    </location>
</feature>
<keyword evidence="1" id="KW-0677">Repeat</keyword>
<dbReference type="Proteomes" id="UP000664169">
    <property type="component" value="Unassembled WGS sequence"/>
</dbReference>
<dbReference type="SUPFAM" id="SSF48371">
    <property type="entry name" value="ARM repeat"/>
    <property type="match status" value="1"/>
</dbReference>
<feature type="compositionally biased region" description="Polar residues" evidence="4">
    <location>
        <begin position="216"/>
        <end position="228"/>
    </location>
</feature>
<feature type="compositionally biased region" description="Low complexity" evidence="4">
    <location>
        <begin position="83"/>
        <end position="95"/>
    </location>
</feature>
<dbReference type="PROSITE" id="PS50303">
    <property type="entry name" value="PUM_HD"/>
    <property type="match status" value="1"/>
</dbReference>
<feature type="compositionally biased region" description="Polar residues" evidence="4">
    <location>
        <begin position="161"/>
        <end position="188"/>
    </location>
</feature>
<protein>
    <recommendedName>
        <fullName evidence="5">PUM-HD domain-containing protein</fullName>
    </recommendedName>
</protein>
<dbReference type="InterPro" id="IPR001313">
    <property type="entry name" value="Pumilio_RNA-bd_rpt"/>
</dbReference>
<dbReference type="Gene3D" id="1.25.10.10">
    <property type="entry name" value="Leucine-rich Repeat Variant"/>
    <property type="match status" value="1"/>
</dbReference>
<dbReference type="InterPro" id="IPR011989">
    <property type="entry name" value="ARM-like"/>
</dbReference>
<feature type="repeat" description="Pumilio" evidence="3">
    <location>
        <begin position="557"/>
        <end position="592"/>
    </location>
</feature>
<name>A0A8H3EW41_9LECA</name>
<keyword evidence="7" id="KW-1185">Reference proteome</keyword>
<feature type="repeat" description="Pumilio" evidence="3">
    <location>
        <begin position="629"/>
        <end position="664"/>
    </location>
</feature>
<dbReference type="GO" id="GO:0000288">
    <property type="term" value="P:nuclear-transcribed mRNA catabolic process, deadenylation-dependent decay"/>
    <property type="evidence" value="ECO:0007669"/>
    <property type="project" value="TreeGrafter"/>
</dbReference>
<evidence type="ECO:0000313" key="7">
    <source>
        <dbReference type="Proteomes" id="UP000664169"/>
    </source>
</evidence>
<reference evidence="6" key="1">
    <citation type="submission" date="2021-03" db="EMBL/GenBank/DDBJ databases">
        <authorList>
            <person name="Tagirdzhanova G."/>
        </authorList>
    </citation>
    <scope>NUCLEOTIDE SEQUENCE</scope>
</reference>
<accession>A0A8H3EW41</accession>
<dbReference type="GO" id="GO:0003730">
    <property type="term" value="F:mRNA 3'-UTR binding"/>
    <property type="evidence" value="ECO:0007669"/>
    <property type="project" value="TreeGrafter"/>
</dbReference>
<feature type="repeat" description="Pumilio" evidence="3">
    <location>
        <begin position="665"/>
        <end position="700"/>
    </location>
</feature>
<feature type="repeat" description="Pumilio" evidence="3">
    <location>
        <begin position="593"/>
        <end position="628"/>
    </location>
</feature>
<comment type="function">
    <text evidence="2">RNA-binding nucleolar protein required for pre-rRNA processing. Involved in production of 18S rRNA and assembly of small ribosomal subunit.</text>
</comment>
<comment type="caution">
    <text evidence="6">The sequence shown here is derived from an EMBL/GenBank/DDBJ whole genome shotgun (WGS) entry which is preliminary data.</text>
</comment>
<sequence length="931" mass="101719">MPILNLNNTNDLQGRTKAPRPQYNTNWSAGSSSSNSIWAVPAAPIGTGKKDSIRSSSRPAPLAPFTNDAFHSTDELPTPNQVTGSSSLLTSSEGEGWSHRSAWQLGSGSSGLSSGRGRPPKHQSSTSPVRNRTTQHTRESSPFFSPQPSAIRTGPMLPKPASTSLLDPTTTSFAPRNSNGPFGSSSALRSEWEDTNRRQTNGFGNLPVNGLPSHSGYASSAASRNGSLPPSRHGMDPPVQFGDFGLNNGTLAEPFMQRPRQQPRNPNIPANGYSNGRVSNHAWQYSLGDLSSNISRMDINRNAHERPGSSNWESASQNGFSGGFNGMNASVARSGSLSLEAGTNLLNPSLTGYGQNRFGYGQDPSSYSPTESESRQGADSPLYLSNRTPPPQEWHRGLPSHNSRTNLNGYGALDRLQLDRALTQVADSQSYQPSPALSHRSLYSASGYNITGASTPNYRMGHQITPHYAQQQLPGLPYGQQIQFARHPPRGPAVDATEKKGSLLLQEFHLTKGSRKYEIKDIYGHIVEFSGDQHGSRFLQAKLESANSDEKAQIFAEILPNAVPLMTDLFGNYVIQKFFEHGNQQQKKQLAEKMRGNMPFLSQQMYACRVVQKAFDVILVDQQASLIRELDGKIIKCVKDQNGNHVIQKAIERIPSEHITFITGAFTNQVHSLAVHNYGCRVIQRMLESSHEPAKTNILEELHDCVASLVVDQFGNYVTQNIVKHGRASDRDKVIAIVTSNLVSFATQKYASNVVETAFVYGTYEQRQKMIGVVTSMDTNGESTTVKLMRDQFGNYIIQRFIKHLQQVASNEEYENFLGMLKPQLEKLKNISYGKQVGQVEKLLMPGGRPQQTNQSFSTIKTEVLAPLDMSSVPTPPLINEDAQSPHSSSQPSTSHSTADEGETGPAAETIHKPANANVAVVGHQVTASEA</sequence>
<dbReference type="InterPro" id="IPR033133">
    <property type="entry name" value="PUM-HD"/>
</dbReference>
<dbReference type="Pfam" id="PF00806">
    <property type="entry name" value="PUF"/>
    <property type="match status" value="8"/>
</dbReference>
<evidence type="ECO:0000256" key="3">
    <source>
        <dbReference type="PROSITE-ProRule" id="PRU00317"/>
    </source>
</evidence>